<dbReference type="InterPro" id="IPR018957">
    <property type="entry name" value="Znf_C3HC4_RING-type"/>
</dbReference>
<feature type="domain" description="C3H1-type" evidence="12">
    <location>
        <begin position="63"/>
        <end position="90"/>
    </location>
</feature>
<feature type="domain" description="C3H1-type" evidence="12">
    <location>
        <begin position="124"/>
        <end position="151"/>
    </location>
</feature>
<dbReference type="PROSITE" id="PS00028">
    <property type="entry name" value="ZINC_FINGER_C2H2_1"/>
    <property type="match status" value="1"/>
</dbReference>
<evidence type="ECO:0000256" key="1">
    <source>
        <dbReference type="ARBA" id="ARBA00001798"/>
    </source>
</evidence>
<dbReference type="InterPro" id="IPR013083">
    <property type="entry name" value="Znf_RING/FYVE/PHD"/>
</dbReference>
<feature type="region of interest" description="Disordered" evidence="11">
    <location>
        <begin position="150"/>
        <end position="186"/>
    </location>
</feature>
<dbReference type="InterPro" id="IPR036855">
    <property type="entry name" value="Znf_CCCH_sf"/>
</dbReference>
<comment type="caution">
    <text evidence="15">The sequence shown here is derived from an EMBL/GenBank/DDBJ whole genome shotgun (WGS) entry which is preliminary data.</text>
</comment>
<dbReference type="Gene3D" id="1.20.120.1750">
    <property type="match status" value="1"/>
</dbReference>
<evidence type="ECO:0000256" key="10">
    <source>
        <dbReference type="PROSITE-ProRule" id="PRU00723"/>
    </source>
</evidence>
<gene>
    <name evidence="15" type="ORF">PG996_007451</name>
</gene>
<protein>
    <recommendedName>
        <fullName evidence="3">RBR-type E3 ubiquitin transferase</fullName>
        <ecNumber evidence="3">2.3.2.31</ecNumber>
    </recommendedName>
</protein>
<evidence type="ECO:0000256" key="8">
    <source>
        <dbReference type="ARBA" id="ARBA00022786"/>
    </source>
</evidence>
<evidence type="ECO:0000256" key="11">
    <source>
        <dbReference type="SAM" id="MobiDB-lite"/>
    </source>
</evidence>
<organism evidence="15 16">
    <name type="scientific">Apiospora saccharicola</name>
    <dbReference type="NCBI Taxonomy" id="335842"/>
    <lineage>
        <taxon>Eukaryota</taxon>
        <taxon>Fungi</taxon>
        <taxon>Dikarya</taxon>
        <taxon>Ascomycota</taxon>
        <taxon>Pezizomycotina</taxon>
        <taxon>Sordariomycetes</taxon>
        <taxon>Xylariomycetidae</taxon>
        <taxon>Amphisphaeriales</taxon>
        <taxon>Apiosporaceae</taxon>
        <taxon>Apiospora</taxon>
    </lineage>
</organism>
<proteinExistence type="predicted"/>
<evidence type="ECO:0000256" key="2">
    <source>
        <dbReference type="ARBA" id="ARBA00004906"/>
    </source>
</evidence>
<dbReference type="EC" id="2.3.2.31" evidence="3"/>
<evidence type="ECO:0000256" key="9">
    <source>
        <dbReference type="ARBA" id="ARBA00022833"/>
    </source>
</evidence>
<evidence type="ECO:0000259" key="13">
    <source>
        <dbReference type="PROSITE" id="PS50157"/>
    </source>
</evidence>
<feature type="compositionally biased region" description="Basic and acidic residues" evidence="11">
    <location>
        <begin position="253"/>
        <end position="263"/>
    </location>
</feature>
<dbReference type="CDD" id="cd22585">
    <property type="entry name" value="Rcat_RBR_DEAH12-like"/>
    <property type="match status" value="1"/>
</dbReference>
<dbReference type="Pfam" id="PF01485">
    <property type="entry name" value="IBR"/>
    <property type="match status" value="1"/>
</dbReference>
<evidence type="ECO:0000256" key="6">
    <source>
        <dbReference type="ARBA" id="ARBA00022737"/>
    </source>
</evidence>
<dbReference type="SMART" id="SM00356">
    <property type="entry name" value="ZnF_C3H1"/>
    <property type="match status" value="2"/>
</dbReference>
<dbReference type="InterPro" id="IPR002867">
    <property type="entry name" value="IBR_dom"/>
</dbReference>
<dbReference type="CDD" id="cd20335">
    <property type="entry name" value="BRcat_RBR"/>
    <property type="match status" value="1"/>
</dbReference>
<feature type="zinc finger region" description="C3H1-type" evidence="10">
    <location>
        <begin position="63"/>
        <end position="90"/>
    </location>
</feature>
<keyword evidence="6" id="KW-0677">Repeat</keyword>
<dbReference type="PROSITE" id="PS50103">
    <property type="entry name" value="ZF_C3H1"/>
    <property type="match status" value="2"/>
</dbReference>
<dbReference type="InterPro" id="IPR000571">
    <property type="entry name" value="Znf_CCCH"/>
</dbReference>
<dbReference type="InterPro" id="IPR051628">
    <property type="entry name" value="LUBAC_E3_Ligases"/>
</dbReference>
<dbReference type="InterPro" id="IPR054694">
    <property type="entry name" value="Parkin-like_IBR"/>
</dbReference>
<keyword evidence="7 10" id="KW-0863">Zinc-finger</keyword>
<dbReference type="SUPFAM" id="SSF57850">
    <property type="entry name" value="RING/U-box"/>
    <property type="match status" value="2"/>
</dbReference>
<dbReference type="PANTHER" id="PTHR22770">
    <property type="entry name" value="UBIQUITIN CONJUGATING ENZYME 7 INTERACTING PROTEIN-RELATED"/>
    <property type="match status" value="1"/>
</dbReference>
<evidence type="ECO:0000256" key="4">
    <source>
        <dbReference type="ARBA" id="ARBA00022679"/>
    </source>
</evidence>
<evidence type="ECO:0000256" key="7">
    <source>
        <dbReference type="ARBA" id="ARBA00022771"/>
    </source>
</evidence>
<feature type="region of interest" description="Disordered" evidence="11">
    <location>
        <begin position="253"/>
        <end position="272"/>
    </location>
</feature>
<dbReference type="Pfam" id="PF00097">
    <property type="entry name" value="zf-C3HC4"/>
    <property type="match status" value="1"/>
</dbReference>
<evidence type="ECO:0000256" key="3">
    <source>
        <dbReference type="ARBA" id="ARBA00012251"/>
    </source>
</evidence>
<evidence type="ECO:0000259" key="14">
    <source>
        <dbReference type="PROSITE" id="PS51873"/>
    </source>
</evidence>
<dbReference type="PROSITE" id="PS51873">
    <property type="entry name" value="TRIAD"/>
    <property type="match status" value="1"/>
</dbReference>
<comment type="catalytic activity">
    <reaction evidence="1">
        <text>[E2 ubiquitin-conjugating enzyme]-S-ubiquitinyl-L-cysteine + [acceptor protein]-L-lysine = [E2 ubiquitin-conjugating enzyme]-L-cysteine + [acceptor protein]-N(6)-ubiquitinyl-L-lysine.</text>
        <dbReference type="EC" id="2.3.2.31"/>
    </reaction>
</comment>
<dbReference type="Pfam" id="PF22605">
    <property type="entry name" value="IBR_2"/>
    <property type="match status" value="1"/>
</dbReference>
<comment type="pathway">
    <text evidence="2">Protein modification; protein ubiquitination.</text>
</comment>
<keyword evidence="8" id="KW-0833">Ubl conjugation pathway</keyword>
<dbReference type="Gene3D" id="3.30.40.10">
    <property type="entry name" value="Zinc/RING finger domain, C3HC4 (zinc finger)"/>
    <property type="match status" value="1"/>
</dbReference>
<dbReference type="Gene3D" id="3.30.1370.210">
    <property type="match status" value="1"/>
</dbReference>
<dbReference type="SUPFAM" id="SSF90229">
    <property type="entry name" value="CCCH zinc finger"/>
    <property type="match status" value="2"/>
</dbReference>
<keyword evidence="9 10" id="KW-0862">Zinc</keyword>
<sequence length="967" mass="104710">MNGNEGGEMHQLESFVLSRHCIFFSGDSGKSQLEIRYTLSHHVQGDSPENQGGCCPPQLQPPRGRLFTCKYFAQGRCTKGAACSFSHETPPPEAADGVGVAPGAAVIPSPVEGTVTAAVGDSDTRKLIPCKYFARRLCRNGEQCVWSHAQDSQEGGSAAAARDGVGNNEHDDHLSESRFKEPRASKNDWSRLLGGAAVRFEDGLRVDKVSLPSDYSAVRLSRLPPGSTQASVASLLEELGFGGLLPKADIRMQEQHQQQEQRPDAGGAAGHCSADVKVEDPTFAKAVCAKVFASRRDLDSVAVAAPVTAAPNSSSMARRIDCRKIHCSWHRPVRLVWMNFGGRDVAEKVQQRFASGTSRILDQPVDARDPPRGASDWRNPLSWTVTLKAVPGQATEADVLRSIPMGIRPRRVTLGQPTYRARLDLVSAGVKSLLAAIGPLDWWECAPDSGAKRAKAQARFLYEEDARKAAQSLHDAPLPCSGAGTKVKLTVQLVTSAKFRVSESVYRASQARIEEVGEVWDKQLHVRLSAYPPDKGFRALRLEGEQTHAVAQAANALETILNGALIVAPSSPATAGGDNDRRLVPLWSPSFVYNGAAFSRVKGLEKDLGVYIERDRRACRLKVFGPEAVRETVYGRVAAIVEEEAQSVGTYTIPLSQSQMRWAGRGGFGLRTLIRTMGKRAAVAFDNPLHPKNIVITGGEDEYREAVMYVQSHQPVTENGHSLQDTPEANDCAVCWSPAEEPVLTSCGHMYCGDCFLGLCQSSFSVDTIAKGGEEAMVRCRGDSDRCHTVLGLTELEENLATEKLEGLLAASFAAHVAKRPLEYRYCPTPDCGNIYRVAAVVSSSDAPSTTAKVVAKPFTCSGCLQMTCTRCHEDHDGAAVSCAAYAAQSAAEKTREVDAATGELMHQLGIKACPKCRTHIEKTFGCDHMLCKACGTHICWACLAMFAKSGECYAHMQKTHSDRRPM</sequence>
<dbReference type="InterPro" id="IPR013087">
    <property type="entry name" value="Znf_C2H2_type"/>
</dbReference>
<dbReference type="CDD" id="cd16449">
    <property type="entry name" value="RING-HC"/>
    <property type="match status" value="1"/>
</dbReference>
<feature type="domain" description="C2H2-type" evidence="13">
    <location>
        <begin position="938"/>
        <end position="966"/>
    </location>
</feature>
<feature type="domain" description="RING-type" evidence="14">
    <location>
        <begin position="728"/>
        <end position="967"/>
    </location>
</feature>
<keyword evidence="5 10" id="KW-0479">Metal-binding</keyword>
<name>A0ABR1VAW0_9PEZI</name>
<evidence type="ECO:0000313" key="15">
    <source>
        <dbReference type="EMBL" id="KAK8068339.1"/>
    </source>
</evidence>
<dbReference type="PROSITE" id="PS50157">
    <property type="entry name" value="ZINC_FINGER_C2H2_2"/>
    <property type="match status" value="1"/>
</dbReference>
<accession>A0ABR1VAW0</accession>
<evidence type="ECO:0000256" key="5">
    <source>
        <dbReference type="ARBA" id="ARBA00022723"/>
    </source>
</evidence>
<evidence type="ECO:0000259" key="12">
    <source>
        <dbReference type="PROSITE" id="PS50103"/>
    </source>
</evidence>
<evidence type="ECO:0000313" key="16">
    <source>
        <dbReference type="Proteomes" id="UP001446871"/>
    </source>
</evidence>
<reference evidence="15 16" key="1">
    <citation type="submission" date="2023-01" db="EMBL/GenBank/DDBJ databases">
        <title>Analysis of 21 Apiospora genomes using comparative genomics revels a genus with tremendous synthesis potential of carbohydrate active enzymes and secondary metabolites.</title>
        <authorList>
            <person name="Sorensen T."/>
        </authorList>
    </citation>
    <scope>NUCLEOTIDE SEQUENCE [LARGE SCALE GENOMIC DNA]</scope>
    <source>
        <strain evidence="15 16">CBS 83171</strain>
    </source>
</reference>
<keyword evidence="4" id="KW-0808">Transferase</keyword>
<keyword evidence="16" id="KW-1185">Reference proteome</keyword>
<dbReference type="PANTHER" id="PTHR22770:SF13">
    <property type="entry name" value="RING-TYPE DOMAIN-CONTAINING PROTEIN"/>
    <property type="match status" value="1"/>
</dbReference>
<dbReference type="Proteomes" id="UP001446871">
    <property type="component" value="Unassembled WGS sequence"/>
</dbReference>
<dbReference type="InterPro" id="IPR044066">
    <property type="entry name" value="TRIAD_supradom"/>
</dbReference>
<feature type="compositionally biased region" description="Basic and acidic residues" evidence="11">
    <location>
        <begin position="168"/>
        <end position="186"/>
    </location>
</feature>
<feature type="zinc finger region" description="C3H1-type" evidence="10">
    <location>
        <begin position="124"/>
        <end position="151"/>
    </location>
</feature>
<dbReference type="EMBL" id="JAQQWM010000004">
    <property type="protein sequence ID" value="KAK8068339.1"/>
    <property type="molecule type" value="Genomic_DNA"/>
</dbReference>